<dbReference type="InParanoid" id="K5VSX5"/>
<proteinExistence type="predicted"/>
<evidence type="ECO:0000313" key="1">
    <source>
        <dbReference type="EMBL" id="EKM49679.1"/>
    </source>
</evidence>
<dbReference type="Proteomes" id="UP000008370">
    <property type="component" value="Unassembled WGS sequence"/>
</dbReference>
<gene>
    <name evidence="1" type="ORF">PHACADRAFT_265242</name>
</gene>
<dbReference type="RefSeq" id="XP_007401737.1">
    <property type="nucleotide sequence ID" value="XM_007401675.1"/>
</dbReference>
<reference evidence="1 2" key="1">
    <citation type="journal article" date="2012" name="BMC Genomics">
        <title>Comparative genomics of the white-rot fungi, Phanerochaete carnosa and P. chrysosporium, to elucidate the genetic basis of the distinct wood types they colonize.</title>
        <authorList>
            <person name="Suzuki H."/>
            <person name="MacDonald J."/>
            <person name="Syed K."/>
            <person name="Salamov A."/>
            <person name="Hori C."/>
            <person name="Aerts A."/>
            <person name="Henrissat B."/>
            <person name="Wiebenga A."/>
            <person name="vanKuyk P.A."/>
            <person name="Barry K."/>
            <person name="Lindquist E."/>
            <person name="LaButti K."/>
            <person name="Lapidus A."/>
            <person name="Lucas S."/>
            <person name="Coutinho P."/>
            <person name="Gong Y."/>
            <person name="Samejima M."/>
            <person name="Mahadevan R."/>
            <person name="Abou-Zaid M."/>
            <person name="de Vries R.P."/>
            <person name="Igarashi K."/>
            <person name="Yadav J.S."/>
            <person name="Grigoriev I.V."/>
            <person name="Master E.R."/>
        </authorList>
    </citation>
    <scope>NUCLEOTIDE SEQUENCE [LARGE SCALE GENOMIC DNA]</scope>
    <source>
        <strain evidence="1 2">HHB-10118-sp</strain>
    </source>
</reference>
<name>K5VSX5_PHACS</name>
<accession>K5VSX5</accession>
<organism evidence="1 2">
    <name type="scientific">Phanerochaete carnosa (strain HHB-10118-sp)</name>
    <name type="common">White-rot fungus</name>
    <name type="synonym">Peniophora carnosa</name>
    <dbReference type="NCBI Taxonomy" id="650164"/>
    <lineage>
        <taxon>Eukaryota</taxon>
        <taxon>Fungi</taxon>
        <taxon>Dikarya</taxon>
        <taxon>Basidiomycota</taxon>
        <taxon>Agaricomycotina</taxon>
        <taxon>Agaricomycetes</taxon>
        <taxon>Polyporales</taxon>
        <taxon>Phanerochaetaceae</taxon>
        <taxon>Phanerochaete</taxon>
    </lineage>
</organism>
<protein>
    <submittedName>
        <fullName evidence="1">Uncharacterized protein</fullName>
    </submittedName>
</protein>
<dbReference type="AlphaFoldDB" id="K5VSX5"/>
<evidence type="ECO:0000313" key="2">
    <source>
        <dbReference type="Proteomes" id="UP000008370"/>
    </source>
</evidence>
<dbReference type="EMBL" id="JH930480">
    <property type="protein sequence ID" value="EKM49679.1"/>
    <property type="molecule type" value="Genomic_DNA"/>
</dbReference>
<dbReference type="GeneID" id="18919055"/>
<sequence>MKHIFLLRANDKDAVQRLIEWYNLRSTTAQHVRKMLVEKHNRDPKALIGLSFEELHVMANNLEVEVPDFTLKLTPPAPSVPMPASEVDAKMPSRPRHTLVSKLFMRAGKKRR</sequence>
<dbReference type="KEGG" id="pco:PHACADRAFT_265242"/>
<dbReference type="HOGENOM" id="CLU_2146753_0_0_1"/>
<keyword evidence="2" id="KW-1185">Reference proteome</keyword>